<gene>
    <name evidence="1" type="primary">Dper\GL13831</name>
    <name evidence="1" type="ORF">Dper_GL13831</name>
</gene>
<keyword evidence="2" id="KW-1185">Reference proteome</keyword>
<reference evidence="1 2" key="1">
    <citation type="journal article" date="2007" name="Nature">
        <title>Evolution of genes and genomes on the Drosophila phylogeny.</title>
        <authorList>
            <consortium name="Drosophila 12 Genomes Consortium"/>
            <person name="Clark A.G."/>
            <person name="Eisen M.B."/>
            <person name="Smith D.R."/>
            <person name="Bergman C.M."/>
            <person name="Oliver B."/>
            <person name="Markow T.A."/>
            <person name="Kaufman T.C."/>
            <person name="Kellis M."/>
            <person name="Gelbart W."/>
            <person name="Iyer V.N."/>
            <person name="Pollard D.A."/>
            <person name="Sackton T.B."/>
            <person name="Larracuente A.M."/>
            <person name="Singh N.D."/>
            <person name="Abad J.P."/>
            <person name="Abt D.N."/>
            <person name="Adryan B."/>
            <person name="Aguade M."/>
            <person name="Akashi H."/>
            <person name="Anderson W.W."/>
            <person name="Aquadro C.F."/>
            <person name="Ardell D.H."/>
            <person name="Arguello R."/>
            <person name="Artieri C.G."/>
            <person name="Barbash D.A."/>
            <person name="Barker D."/>
            <person name="Barsanti P."/>
            <person name="Batterham P."/>
            <person name="Batzoglou S."/>
            <person name="Begun D."/>
            <person name="Bhutkar A."/>
            <person name="Blanco E."/>
            <person name="Bosak S.A."/>
            <person name="Bradley R.K."/>
            <person name="Brand A.D."/>
            <person name="Brent M.R."/>
            <person name="Brooks A.N."/>
            <person name="Brown R.H."/>
            <person name="Butlin R.K."/>
            <person name="Caggese C."/>
            <person name="Calvi B.R."/>
            <person name="Bernardo de Carvalho A."/>
            <person name="Caspi A."/>
            <person name="Castrezana S."/>
            <person name="Celniker S.E."/>
            <person name="Chang J.L."/>
            <person name="Chapple C."/>
            <person name="Chatterji S."/>
            <person name="Chinwalla A."/>
            <person name="Civetta A."/>
            <person name="Clifton S.W."/>
            <person name="Comeron J.M."/>
            <person name="Costello J.C."/>
            <person name="Coyne J.A."/>
            <person name="Daub J."/>
            <person name="David R.G."/>
            <person name="Delcher A.L."/>
            <person name="Delehaunty K."/>
            <person name="Do C.B."/>
            <person name="Ebling H."/>
            <person name="Edwards K."/>
            <person name="Eickbush T."/>
            <person name="Evans J.D."/>
            <person name="Filipski A."/>
            <person name="Findeiss S."/>
            <person name="Freyhult E."/>
            <person name="Fulton L."/>
            <person name="Fulton R."/>
            <person name="Garcia A.C."/>
            <person name="Gardiner A."/>
            <person name="Garfield D.A."/>
            <person name="Garvin B.E."/>
            <person name="Gibson G."/>
            <person name="Gilbert D."/>
            <person name="Gnerre S."/>
            <person name="Godfrey J."/>
            <person name="Good R."/>
            <person name="Gotea V."/>
            <person name="Gravely B."/>
            <person name="Greenberg A.J."/>
            <person name="Griffiths-Jones S."/>
            <person name="Gross S."/>
            <person name="Guigo R."/>
            <person name="Gustafson E.A."/>
            <person name="Haerty W."/>
            <person name="Hahn M.W."/>
            <person name="Halligan D.L."/>
            <person name="Halpern A.L."/>
            <person name="Halter G.M."/>
            <person name="Han M.V."/>
            <person name="Heger A."/>
            <person name="Hillier L."/>
            <person name="Hinrichs A.S."/>
            <person name="Holmes I."/>
            <person name="Hoskins R.A."/>
            <person name="Hubisz M.J."/>
            <person name="Hultmark D."/>
            <person name="Huntley M.A."/>
            <person name="Jaffe D.B."/>
            <person name="Jagadeeshan S."/>
            <person name="Jeck W.R."/>
            <person name="Johnson J."/>
            <person name="Jones C.D."/>
            <person name="Jordan W.C."/>
            <person name="Karpen G.H."/>
            <person name="Kataoka E."/>
            <person name="Keightley P.D."/>
            <person name="Kheradpour P."/>
            <person name="Kirkness E.F."/>
            <person name="Koerich L.B."/>
            <person name="Kristiansen K."/>
            <person name="Kudrna D."/>
            <person name="Kulathinal R.J."/>
            <person name="Kumar S."/>
            <person name="Kwok R."/>
            <person name="Lander E."/>
            <person name="Langley C.H."/>
            <person name="Lapoint R."/>
            <person name="Lazzaro B.P."/>
            <person name="Lee S.J."/>
            <person name="Levesque L."/>
            <person name="Li R."/>
            <person name="Lin C.F."/>
            <person name="Lin M.F."/>
            <person name="Lindblad-Toh K."/>
            <person name="Llopart A."/>
            <person name="Long M."/>
            <person name="Low L."/>
            <person name="Lozovsky E."/>
            <person name="Lu J."/>
            <person name="Luo M."/>
            <person name="Machado C.A."/>
            <person name="Makalowski W."/>
            <person name="Marzo M."/>
            <person name="Matsuda M."/>
            <person name="Matzkin L."/>
            <person name="McAllister B."/>
            <person name="McBride C.S."/>
            <person name="McKernan B."/>
            <person name="McKernan K."/>
            <person name="Mendez-Lago M."/>
            <person name="Minx P."/>
            <person name="Mollenhauer M.U."/>
            <person name="Montooth K."/>
            <person name="Mount S.M."/>
            <person name="Mu X."/>
            <person name="Myers E."/>
            <person name="Negre B."/>
            <person name="Newfeld S."/>
            <person name="Nielsen R."/>
            <person name="Noor M.A."/>
            <person name="O'Grady P."/>
            <person name="Pachter L."/>
            <person name="Papaceit M."/>
            <person name="Parisi M.J."/>
            <person name="Parisi M."/>
            <person name="Parts L."/>
            <person name="Pedersen J.S."/>
            <person name="Pesole G."/>
            <person name="Phillippy A.M."/>
            <person name="Ponting C.P."/>
            <person name="Pop M."/>
            <person name="Porcelli D."/>
            <person name="Powell J.R."/>
            <person name="Prohaska S."/>
            <person name="Pruitt K."/>
            <person name="Puig M."/>
            <person name="Quesneville H."/>
            <person name="Ram K.R."/>
            <person name="Rand D."/>
            <person name="Rasmussen M.D."/>
            <person name="Reed L.K."/>
            <person name="Reenan R."/>
            <person name="Reily A."/>
            <person name="Remington K.A."/>
            <person name="Rieger T.T."/>
            <person name="Ritchie M.G."/>
            <person name="Robin C."/>
            <person name="Rogers Y.H."/>
            <person name="Rohde C."/>
            <person name="Rozas J."/>
            <person name="Rubenfield M.J."/>
            <person name="Ruiz A."/>
            <person name="Russo S."/>
            <person name="Salzberg S.L."/>
            <person name="Sanchez-Gracia A."/>
            <person name="Saranga D.J."/>
            <person name="Sato H."/>
            <person name="Schaeffer S.W."/>
            <person name="Schatz M.C."/>
            <person name="Schlenke T."/>
            <person name="Schwartz R."/>
            <person name="Segarra C."/>
            <person name="Singh R.S."/>
            <person name="Sirot L."/>
            <person name="Sirota M."/>
            <person name="Sisneros N.B."/>
            <person name="Smith C.D."/>
            <person name="Smith T.F."/>
            <person name="Spieth J."/>
            <person name="Stage D.E."/>
            <person name="Stark A."/>
            <person name="Stephan W."/>
            <person name="Strausberg R.L."/>
            <person name="Strempel S."/>
            <person name="Sturgill D."/>
            <person name="Sutton G."/>
            <person name="Sutton G.G."/>
            <person name="Tao W."/>
            <person name="Teichmann S."/>
            <person name="Tobari Y.N."/>
            <person name="Tomimura Y."/>
            <person name="Tsolas J.M."/>
            <person name="Valente V.L."/>
            <person name="Venter E."/>
            <person name="Venter J.C."/>
            <person name="Vicario S."/>
            <person name="Vieira F.G."/>
            <person name="Vilella A.J."/>
            <person name="Villasante A."/>
            <person name="Walenz B."/>
            <person name="Wang J."/>
            <person name="Wasserman M."/>
            <person name="Watts T."/>
            <person name="Wilson D."/>
            <person name="Wilson R.K."/>
            <person name="Wing R.A."/>
            <person name="Wolfner M.F."/>
            <person name="Wong A."/>
            <person name="Wong G.K."/>
            <person name="Wu C.I."/>
            <person name="Wu G."/>
            <person name="Yamamoto D."/>
            <person name="Yang H.P."/>
            <person name="Yang S.P."/>
            <person name="Yorke J.A."/>
            <person name="Yoshida K."/>
            <person name="Zdobnov E."/>
            <person name="Zhang P."/>
            <person name="Zhang Y."/>
            <person name="Zimin A.V."/>
            <person name="Baldwin J."/>
            <person name="Abdouelleil A."/>
            <person name="Abdulkadir J."/>
            <person name="Abebe A."/>
            <person name="Abera B."/>
            <person name="Abreu J."/>
            <person name="Acer S.C."/>
            <person name="Aftuck L."/>
            <person name="Alexander A."/>
            <person name="An P."/>
            <person name="Anderson E."/>
            <person name="Anderson S."/>
            <person name="Arachi H."/>
            <person name="Azer M."/>
            <person name="Bachantsang P."/>
            <person name="Barry A."/>
            <person name="Bayul T."/>
            <person name="Berlin A."/>
            <person name="Bessette D."/>
            <person name="Bloom T."/>
            <person name="Blye J."/>
            <person name="Boguslavskiy L."/>
            <person name="Bonnet C."/>
            <person name="Boukhgalter B."/>
            <person name="Bourzgui I."/>
            <person name="Brown A."/>
            <person name="Cahill P."/>
            <person name="Channer S."/>
            <person name="Cheshatsang Y."/>
            <person name="Chuda L."/>
            <person name="Citroen M."/>
            <person name="Collymore A."/>
            <person name="Cooke P."/>
            <person name="Costello M."/>
            <person name="D'Aco K."/>
            <person name="Daza R."/>
            <person name="De Haan G."/>
            <person name="DeGray S."/>
            <person name="DeMaso C."/>
            <person name="Dhargay N."/>
            <person name="Dooley K."/>
            <person name="Dooley E."/>
            <person name="Doricent M."/>
            <person name="Dorje P."/>
            <person name="Dorjee K."/>
            <person name="Dupes A."/>
            <person name="Elong R."/>
            <person name="Falk J."/>
            <person name="Farina A."/>
            <person name="Faro S."/>
            <person name="Ferguson D."/>
            <person name="Fisher S."/>
            <person name="Foley C.D."/>
            <person name="Franke A."/>
            <person name="Friedrich D."/>
            <person name="Gadbois L."/>
            <person name="Gearin G."/>
            <person name="Gearin C.R."/>
            <person name="Giannoukos G."/>
            <person name="Goode T."/>
            <person name="Graham J."/>
            <person name="Grandbois E."/>
            <person name="Grewal S."/>
            <person name="Gyaltsen K."/>
            <person name="Hafez N."/>
            <person name="Hagos B."/>
            <person name="Hall J."/>
            <person name="Henson C."/>
            <person name="Hollinger A."/>
            <person name="Honan T."/>
            <person name="Huard M.D."/>
            <person name="Hughes L."/>
            <person name="Hurhula B."/>
            <person name="Husby M.E."/>
            <person name="Kamat A."/>
            <person name="Kanga B."/>
            <person name="Kashin S."/>
            <person name="Khazanovich D."/>
            <person name="Kisner P."/>
            <person name="Lance K."/>
            <person name="Lara M."/>
            <person name="Lee W."/>
            <person name="Lennon N."/>
            <person name="Letendre F."/>
            <person name="LeVine R."/>
            <person name="Lipovsky A."/>
            <person name="Liu X."/>
            <person name="Liu J."/>
            <person name="Liu S."/>
            <person name="Lokyitsang T."/>
            <person name="Lokyitsang Y."/>
            <person name="Lubonja R."/>
            <person name="Lui A."/>
            <person name="MacDonald P."/>
            <person name="Magnisalis V."/>
            <person name="Maru K."/>
            <person name="Matthews C."/>
            <person name="McCusker W."/>
            <person name="McDonough S."/>
            <person name="Mehta T."/>
            <person name="Meldrim J."/>
            <person name="Meneus L."/>
            <person name="Mihai O."/>
            <person name="Mihalev A."/>
            <person name="Mihova T."/>
            <person name="Mittelman R."/>
            <person name="Mlenga V."/>
            <person name="Montmayeur A."/>
            <person name="Mulrain L."/>
            <person name="Navidi A."/>
            <person name="Naylor J."/>
            <person name="Negash T."/>
            <person name="Nguyen T."/>
            <person name="Nguyen N."/>
            <person name="Nicol R."/>
            <person name="Norbu C."/>
            <person name="Norbu N."/>
            <person name="Novod N."/>
            <person name="O'Neill B."/>
            <person name="Osman S."/>
            <person name="Markiewicz E."/>
            <person name="Oyono O.L."/>
            <person name="Patti C."/>
            <person name="Phunkhang P."/>
            <person name="Pierre F."/>
            <person name="Priest M."/>
            <person name="Raghuraman S."/>
            <person name="Rege F."/>
            <person name="Reyes R."/>
            <person name="Rise C."/>
            <person name="Rogov P."/>
            <person name="Ross K."/>
            <person name="Ryan E."/>
            <person name="Settipalli S."/>
            <person name="Shea T."/>
            <person name="Sherpa N."/>
            <person name="Shi L."/>
            <person name="Shih D."/>
            <person name="Sparrow T."/>
            <person name="Spaulding J."/>
            <person name="Stalker J."/>
            <person name="Stange-Thomann N."/>
            <person name="Stavropoulos S."/>
            <person name="Stone C."/>
            <person name="Strader C."/>
            <person name="Tesfaye S."/>
            <person name="Thomson T."/>
            <person name="Thoulutsang Y."/>
            <person name="Thoulutsang D."/>
            <person name="Topham K."/>
            <person name="Topping I."/>
            <person name="Tsamla T."/>
            <person name="Vassiliev H."/>
            <person name="Vo A."/>
            <person name="Wangchuk T."/>
            <person name="Wangdi T."/>
            <person name="Weiand M."/>
            <person name="Wilkinson J."/>
            <person name="Wilson A."/>
            <person name="Yadav S."/>
            <person name="Young G."/>
            <person name="Yu Q."/>
            <person name="Zembek L."/>
            <person name="Zhong D."/>
            <person name="Zimmer A."/>
            <person name="Zwirko Z."/>
            <person name="Jaffe D.B."/>
            <person name="Alvarez P."/>
            <person name="Brockman W."/>
            <person name="Butler J."/>
            <person name="Chin C."/>
            <person name="Gnerre S."/>
            <person name="Grabherr M."/>
            <person name="Kleber M."/>
            <person name="Mauceli E."/>
            <person name="MacCallum I."/>
        </authorList>
    </citation>
    <scope>NUCLEOTIDE SEQUENCE [LARGE SCALE GENOMIC DNA]</scope>
    <source>
        <strain evidence="2">MSH-3 / Tucson 14011-0111.49</strain>
    </source>
</reference>
<dbReference type="EMBL" id="CH479186">
    <property type="protein sequence ID" value="EDW38963.1"/>
    <property type="molecule type" value="Genomic_DNA"/>
</dbReference>
<proteinExistence type="predicted"/>
<protein>
    <submittedName>
        <fullName evidence="1">GL13831</fullName>
    </submittedName>
</protein>
<organism evidence="2">
    <name type="scientific">Drosophila persimilis</name>
    <name type="common">Fruit fly</name>
    <dbReference type="NCBI Taxonomy" id="7234"/>
    <lineage>
        <taxon>Eukaryota</taxon>
        <taxon>Metazoa</taxon>
        <taxon>Ecdysozoa</taxon>
        <taxon>Arthropoda</taxon>
        <taxon>Hexapoda</taxon>
        <taxon>Insecta</taxon>
        <taxon>Pterygota</taxon>
        <taxon>Neoptera</taxon>
        <taxon>Endopterygota</taxon>
        <taxon>Diptera</taxon>
        <taxon>Brachycera</taxon>
        <taxon>Muscomorpha</taxon>
        <taxon>Ephydroidea</taxon>
        <taxon>Drosophilidae</taxon>
        <taxon>Drosophila</taxon>
        <taxon>Sophophora</taxon>
    </lineage>
</organism>
<name>B4GP80_DROPE</name>
<evidence type="ECO:0000313" key="1">
    <source>
        <dbReference type="EMBL" id="EDW38963.1"/>
    </source>
</evidence>
<dbReference type="Proteomes" id="UP000008744">
    <property type="component" value="Unassembled WGS sequence"/>
</dbReference>
<evidence type="ECO:0000313" key="2">
    <source>
        <dbReference type="Proteomes" id="UP000008744"/>
    </source>
</evidence>
<dbReference type="AlphaFoldDB" id="B4GP80"/>
<sequence>MLEIRDQADHTMVHLMQKFLLANNALKKHPRGKFFLPTEARAAIESLKKALTTALGRLARWSLQLQRFDFVIEHRKGVENIVADTLSRCIEEVVLDPTEILGRH</sequence>
<dbReference type="HOGENOM" id="CLU_2252806_0_0_1"/>
<accession>B4GP80</accession>